<dbReference type="FunFam" id="3.40.50.300:FF:000053">
    <property type="entry name" value="Signal recognition particle receptor FtsY"/>
    <property type="match status" value="1"/>
</dbReference>
<feature type="binding site" evidence="11">
    <location>
        <begin position="197"/>
        <end position="201"/>
    </location>
    <ligand>
        <name>GTP</name>
        <dbReference type="ChEBI" id="CHEBI:37565"/>
    </ligand>
</feature>
<evidence type="ECO:0000256" key="7">
    <source>
        <dbReference type="ARBA" id="ARBA00023136"/>
    </source>
</evidence>
<evidence type="ECO:0000313" key="15">
    <source>
        <dbReference type="EMBL" id="MBN9413486.1"/>
    </source>
</evidence>
<evidence type="ECO:0000259" key="12">
    <source>
        <dbReference type="SMART" id="SM00382"/>
    </source>
</evidence>
<dbReference type="GO" id="GO:0005525">
    <property type="term" value="F:GTP binding"/>
    <property type="evidence" value="ECO:0007669"/>
    <property type="project" value="UniProtKB-UniRule"/>
</dbReference>
<evidence type="ECO:0000256" key="5">
    <source>
        <dbReference type="ARBA" id="ARBA00022801"/>
    </source>
</evidence>
<comment type="subunit">
    <text evidence="11">Part of the signal recognition particle protein translocation system, which is composed of SRP and FtsY. SRP is a ribonucleoprotein composed of Ffh and a 4.5S RNA molecule.</text>
</comment>
<feature type="binding site" evidence="11">
    <location>
        <begin position="261"/>
        <end position="264"/>
    </location>
    <ligand>
        <name>GTP</name>
        <dbReference type="ChEBI" id="CHEBI:37565"/>
    </ligand>
</feature>
<dbReference type="GO" id="GO:0006614">
    <property type="term" value="P:SRP-dependent cotranslational protein targeting to membrane"/>
    <property type="evidence" value="ECO:0007669"/>
    <property type="project" value="InterPro"/>
</dbReference>
<dbReference type="SMART" id="SM00963">
    <property type="entry name" value="SRP54_N"/>
    <property type="match status" value="1"/>
</dbReference>
<dbReference type="NCBIfam" id="TIGR00064">
    <property type="entry name" value="ftsY"/>
    <property type="match status" value="1"/>
</dbReference>
<dbReference type="Pfam" id="PF00448">
    <property type="entry name" value="SRP54"/>
    <property type="match status" value="1"/>
</dbReference>
<evidence type="ECO:0000313" key="16">
    <source>
        <dbReference type="Proteomes" id="UP000664414"/>
    </source>
</evidence>
<dbReference type="GO" id="GO:0005886">
    <property type="term" value="C:plasma membrane"/>
    <property type="evidence" value="ECO:0007669"/>
    <property type="project" value="UniProtKB-SubCell"/>
</dbReference>
<dbReference type="Gene3D" id="3.40.50.300">
    <property type="entry name" value="P-loop containing nucleotide triphosphate hydrolases"/>
    <property type="match status" value="1"/>
</dbReference>
<dbReference type="InterPro" id="IPR004390">
    <property type="entry name" value="SR_rcpt_FtsY"/>
</dbReference>
<feature type="binding site" evidence="11">
    <location>
        <begin position="115"/>
        <end position="122"/>
    </location>
    <ligand>
        <name>GTP</name>
        <dbReference type="ChEBI" id="CHEBI:37565"/>
    </ligand>
</feature>
<protein>
    <recommendedName>
        <fullName evidence="11">Signal recognition particle receptor FtsY</fullName>
        <shortName evidence="11">SRP receptor</shortName>
        <ecNumber evidence="11">3.6.5.4</ecNumber>
    </recommendedName>
</protein>
<gene>
    <name evidence="11 15" type="primary">ftsY</name>
    <name evidence="15" type="ORF">J0H12_06160</name>
</gene>
<dbReference type="InterPro" id="IPR027417">
    <property type="entry name" value="P-loop_NTPase"/>
</dbReference>
<evidence type="ECO:0000256" key="8">
    <source>
        <dbReference type="ARBA" id="ARBA00023170"/>
    </source>
</evidence>
<dbReference type="SUPFAM" id="SSF52540">
    <property type="entry name" value="P-loop containing nucleoside triphosphate hydrolases"/>
    <property type="match status" value="1"/>
</dbReference>
<dbReference type="CDD" id="cd17874">
    <property type="entry name" value="FtsY"/>
    <property type="match status" value="1"/>
</dbReference>
<comment type="caution">
    <text evidence="15">The sequence shown here is derived from an EMBL/GenBank/DDBJ whole genome shotgun (WGS) entry which is preliminary data.</text>
</comment>
<sequence length="310" mass="33669">MAEEISTKGWLSKLKEGLKRTSTKITGGLEAILVKKKLDKDMLEEIEDLLLSTDLGVTTTKKLINNLEKNRFNQEITSDEIKNFLAEEISKSLSPFSSPLLLDETSFPHVVLVVGINGSGKTTTIGKLAHFWKNQGKKVRLVAGDTFRAAAVEQLNIWGNRLEIPVETSKNNGDPAGLAHEALQKSIQEKDDLLMIDTAGRLHNKEDLMAELAKIIRVLKKLVPEAPHSVILVLDATIGQNALAQAETFKKIAGITGLIVTKLDGTAKGGVLVALAEKFQLPIHAIGVGEDVEDLKPFEPQAFASSLVGL</sequence>
<evidence type="ECO:0000259" key="14">
    <source>
        <dbReference type="SMART" id="SM00963"/>
    </source>
</evidence>
<keyword evidence="5 11" id="KW-0378">Hydrolase</keyword>
<dbReference type="EMBL" id="JAFKGL010000025">
    <property type="protein sequence ID" value="MBN9413486.1"/>
    <property type="molecule type" value="Genomic_DNA"/>
</dbReference>
<dbReference type="GO" id="GO:0005047">
    <property type="term" value="F:signal recognition particle binding"/>
    <property type="evidence" value="ECO:0007669"/>
    <property type="project" value="TreeGrafter"/>
</dbReference>
<evidence type="ECO:0000256" key="4">
    <source>
        <dbReference type="ARBA" id="ARBA00022741"/>
    </source>
</evidence>
<keyword evidence="7 11" id="KW-0472">Membrane</keyword>
<feature type="domain" description="Signal recognition particle SRP54 helical bundle" evidence="14">
    <location>
        <begin position="14"/>
        <end position="93"/>
    </location>
</feature>
<dbReference type="GO" id="GO:0005737">
    <property type="term" value="C:cytoplasm"/>
    <property type="evidence" value="ECO:0007669"/>
    <property type="project" value="UniProtKB-SubCell"/>
</dbReference>
<evidence type="ECO:0000256" key="6">
    <source>
        <dbReference type="ARBA" id="ARBA00023134"/>
    </source>
</evidence>
<evidence type="ECO:0000256" key="9">
    <source>
        <dbReference type="ARBA" id="ARBA00048027"/>
    </source>
</evidence>
<dbReference type="PANTHER" id="PTHR43134:SF1">
    <property type="entry name" value="SIGNAL RECOGNITION PARTICLE RECEPTOR SUBUNIT ALPHA"/>
    <property type="match status" value="1"/>
</dbReference>
<feature type="domain" description="SRP54-type proteins GTP-binding" evidence="13">
    <location>
        <begin position="108"/>
        <end position="309"/>
    </location>
</feature>
<dbReference type="SUPFAM" id="SSF47364">
    <property type="entry name" value="Domain of the SRP/SRP receptor G-proteins"/>
    <property type="match status" value="1"/>
</dbReference>
<dbReference type="PANTHER" id="PTHR43134">
    <property type="entry name" value="SIGNAL RECOGNITION PARTICLE RECEPTOR SUBUNIT ALPHA"/>
    <property type="match status" value="1"/>
</dbReference>
<dbReference type="InterPro" id="IPR036225">
    <property type="entry name" value="SRP/SRP_N"/>
</dbReference>
<keyword evidence="3 11" id="KW-0963">Cytoplasm</keyword>
<feature type="domain" description="AAA+ ATPase" evidence="12">
    <location>
        <begin position="107"/>
        <end position="287"/>
    </location>
</feature>
<evidence type="ECO:0000256" key="11">
    <source>
        <dbReference type="HAMAP-Rule" id="MF_00920"/>
    </source>
</evidence>
<comment type="function">
    <text evidence="10 11">Involved in targeting and insertion of nascent membrane proteins into the cytoplasmic membrane. Acts as a receptor for the complex formed by the signal recognition particle (SRP) and the ribosome-nascent chain (RNC). Interaction with SRP-RNC leads to the transfer of the RNC complex to the Sec translocase for insertion into the membrane, the hydrolysis of GTP by both Ffh and FtsY, and the dissociation of the SRP-FtsY complex into the individual components.</text>
</comment>
<name>A0A8J7TTK8_9PROT</name>
<dbReference type="Pfam" id="PF02881">
    <property type="entry name" value="SRP54_N"/>
    <property type="match status" value="1"/>
</dbReference>
<dbReference type="InterPro" id="IPR003593">
    <property type="entry name" value="AAA+_ATPase"/>
</dbReference>
<dbReference type="EC" id="3.6.5.4" evidence="11"/>
<proteinExistence type="inferred from homology"/>
<keyword evidence="6 11" id="KW-0342">GTP-binding</keyword>
<comment type="catalytic activity">
    <reaction evidence="9 11">
        <text>GTP + H2O = GDP + phosphate + H(+)</text>
        <dbReference type="Rhea" id="RHEA:19669"/>
        <dbReference type="ChEBI" id="CHEBI:15377"/>
        <dbReference type="ChEBI" id="CHEBI:15378"/>
        <dbReference type="ChEBI" id="CHEBI:37565"/>
        <dbReference type="ChEBI" id="CHEBI:43474"/>
        <dbReference type="ChEBI" id="CHEBI:58189"/>
        <dbReference type="EC" id="3.6.5.4"/>
    </reaction>
</comment>
<evidence type="ECO:0000256" key="1">
    <source>
        <dbReference type="ARBA" id="ARBA00004515"/>
    </source>
</evidence>
<comment type="similarity">
    <text evidence="11">Belongs to the GTP-binding SRP family. FtsY subfamily.</text>
</comment>
<dbReference type="InterPro" id="IPR042101">
    <property type="entry name" value="SRP54_N_sf"/>
</dbReference>
<reference evidence="15" key="1">
    <citation type="submission" date="2021-02" db="EMBL/GenBank/DDBJ databases">
        <title>Thiocyanate and organic carbon inputs drive convergent selection for specific autotrophic Afipia and Thiobacillus strains within complex microbiomes.</title>
        <authorList>
            <person name="Huddy R.J."/>
            <person name="Sachdeva R."/>
            <person name="Kadzinga F."/>
            <person name="Kantor R.S."/>
            <person name="Harrison S.T.L."/>
            <person name="Banfield J.F."/>
        </authorList>
    </citation>
    <scope>NUCLEOTIDE SEQUENCE</scope>
    <source>
        <strain evidence="15">SCN18_10_11_15_R4_P_38_20</strain>
    </source>
</reference>
<dbReference type="FunFam" id="1.20.120.140:FF:000002">
    <property type="entry name" value="Signal recognition particle receptor FtsY"/>
    <property type="match status" value="1"/>
</dbReference>
<dbReference type="SMART" id="SM00382">
    <property type="entry name" value="AAA"/>
    <property type="match status" value="1"/>
</dbReference>
<dbReference type="GO" id="GO:0003924">
    <property type="term" value="F:GTPase activity"/>
    <property type="evidence" value="ECO:0007669"/>
    <property type="project" value="UniProtKB-UniRule"/>
</dbReference>
<evidence type="ECO:0000256" key="2">
    <source>
        <dbReference type="ARBA" id="ARBA00022475"/>
    </source>
</evidence>
<dbReference type="AlphaFoldDB" id="A0A8J7TTK8"/>
<organism evidence="15 16">
    <name type="scientific">Candidatus Paracaedimonas acanthamoebae</name>
    <dbReference type="NCBI Taxonomy" id="244581"/>
    <lineage>
        <taxon>Bacteria</taxon>
        <taxon>Pseudomonadati</taxon>
        <taxon>Pseudomonadota</taxon>
        <taxon>Alphaproteobacteria</taxon>
        <taxon>Holosporales</taxon>
        <taxon>Caedimonadaceae</taxon>
        <taxon>Candidatus Paracaedimonas</taxon>
    </lineage>
</organism>
<keyword evidence="8 11" id="KW-0675">Receptor</keyword>
<dbReference type="HAMAP" id="MF_00920">
    <property type="entry name" value="FtsY"/>
    <property type="match status" value="1"/>
</dbReference>
<dbReference type="SMART" id="SM00962">
    <property type="entry name" value="SRP54"/>
    <property type="match status" value="1"/>
</dbReference>
<evidence type="ECO:0000256" key="3">
    <source>
        <dbReference type="ARBA" id="ARBA00022490"/>
    </source>
</evidence>
<dbReference type="InterPro" id="IPR013822">
    <property type="entry name" value="Signal_recog_particl_SRP54_hlx"/>
</dbReference>
<keyword evidence="2 11" id="KW-1003">Cell membrane</keyword>
<dbReference type="InterPro" id="IPR000897">
    <property type="entry name" value="SRP54_GTPase_dom"/>
</dbReference>
<keyword evidence="4 11" id="KW-0547">Nucleotide-binding</keyword>
<comment type="subcellular location">
    <subcellularLocation>
        <location evidence="1">Cell inner membrane</location>
        <topology evidence="1">Peripheral membrane protein</topology>
        <orientation evidence="1">Cytoplasmic side</orientation>
    </subcellularLocation>
    <subcellularLocation>
        <location evidence="11">Cell membrane</location>
        <topology evidence="11">Peripheral membrane protein</topology>
        <orientation evidence="11">Cytoplasmic side</orientation>
    </subcellularLocation>
    <subcellularLocation>
        <location evidence="11">Cytoplasm</location>
    </subcellularLocation>
</comment>
<dbReference type="Proteomes" id="UP000664414">
    <property type="component" value="Unassembled WGS sequence"/>
</dbReference>
<dbReference type="Gene3D" id="1.20.120.140">
    <property type="entry name" value="Signal recognition particle SRP54, nucleotide-binding domain"/>
    <property type="match status" value="1"/>
</dbReference>
<evidence type="ECO:0000256" key="10">
    <source>
        <dbReference type="ARBA" id="ARBA00053570"/>
    </source>
</evidence>
<accession>A0A8J7TTK8</accession>
<evidence type="ECO:0000259" key="13">
    <source>
        <dbReference type="SMART" id="SM00962"/>
    </source>
</evidence>